<protein>
    <submittedName>
        <fullName evidence="4">Por secretion system C-terminal sorting domain-containing protein</fullName>
    </submittedName>
</protein>
<dbReference type="OrthoDB" id="1467680at2"/>
<feature type="signal peptide" evidence="2">
    <location>
        <begin position="1"/>
        <end position="21"/>
    </location>
</feature>
<feature type="domain" description="Secretion system C-terminal sorting" evidence="3">
    <location>
        <begin position="94"/>
        <end position="159"/>
    </location>
</feature>
<evidence type="ECO:0000259" key="3">
    <source>
        <dbReference type="Pfam" id="PF18962"/>
    </source>
</evidence>
<feature type="chain" id="PRO_5013200717" evidence="2">
    <location>
        <begin position="22"/>
        <end position="160"/>
    </location>
</feature>
<evidence type="ECO:0000313" key="5">
    <source>
        <dbReference type="Proteomes" id="UP000184232"/>
    </source>
</evidence>
<keyword evidence="5" id="KW-1185">Reference proteome</keyword>
<dbReference type="InterPro" id="IPR001969">
    <property type="entry name" value="Aspartic_peptidase_AS"/>
</dbReference>
<organism evidence="4 5">
    <name type="scientific">Flavobacterium haoranii</name>
    <dbReference type="NCBI Taxonomy" id="683124"/>
    <lineage>
        <taxon>Bacteria</taxon>
        <taxon>Pseudomonadati</taxon>
        <taxon>Bacteroidota</taxon>
        <taxon>Flavobacteriia</taxon>
        <taxon>Flavobacteriales</taxon>
        <taxon>Flavobacteriaceae</taxon>
        <taxon>Flavobacterium</taxon>
    </lineage>
</organism>
<dbReference type="NCBIfam" id="TIGR04183">
    <property type="entry name" value="Por_Secre_tail"/>
    <property type="match status" value="1"/>
</dbReference>
<dbReference type="GO" id="GO:0006508">
    <property type="term" value="P:proteolysis"/>
    <property type="evidence" value="ECO:0007669"/>
    <property type="project" value="InterPro"/>
</dbReference>
<dbReference type="Proteomes" id="UP000184232">
    <property type="component" value="Unassembled WGS sequence"/>
</dbReference>
<dbReference type="STRING" id="683124.SAMN05444337_1215"/>
<keyword evidence="1 2" id="KW-0732">Signal</keyword>
<dbReference type="EMBL" id="FQZH01000001">
    <property type="protein sequence ID" value="SHI96384.1"/>
    <property type="molecule type" value="Genomic_DNA"/>
</dbReference>
<dbReference type="GO" id="GO:0004190">
    <property type="term" value="F:aspartic-type endopeptidase activity"/>
    <property type="evidence" value="ECO:0007669"/>
    <property type="project" value="InterPro"/>
</dbReference>
<proteinExistence type="predicted"/>
<dbReference type="Pfam" id="PF18962">
    <property type="entry name" value="Por_Secre_tail"/>
    <property type="match status" value="1"/>
</dbReference>
<gene>
    <name evidence="4" type="ORF">SAMN05444337_1215</name>
</gene>
<dbReference type="PROSITE" id="PS00141">
    <property type="entry name" value="ASP_PROTEASE"/>
    <property type="match status" value="1"/>
</dbReference>
<dbReference type="InterPro" id="IPR026444">
    <property type="entry name" value="Secre_tail"/>
</dbReference>
<dbReference type="AlphaFoldDB" id="A0A1M6FF79"/>
<accession>A0A1M6FF79</accession>
<evidence type="ECO:0000256" key="1">
    <source>
        <dbReference type="ARBA" id="ARBA00022729"/>
    </source>
</evidence>
<reference evidence="4 5" key="1">
    <citation type="submission" date="2016-11" db="EMBL/GenBank/DDBJ databases">
        <authorList>
            <person name="Jaros S."/>
            <person name="Januszkiewicz K."/>
            <person name="Wedrychowicz H."/>
        </authorList>
    </citation>
    <scope>NUCLEOTIDE SEQUENCE [LARGE SCALE GENOMIC DNA]</scope>
    <source>
        <strain evidence="4 5">DSM 22807</strain>
    </source>
</reference>
<evidence type="ECO:0000256" key="2">
    <source>
        <dbReference type="SAM" id="SignalP"/>
    </source>
</evidence>
<evidence type="ECO:0000313" key="4">
    <source>
        <dbReference type="EMBL" id="SHI96384.1"/>
    </source>
</evidence>
<dbReference type="RefSeq" id="WP_084656848.1">
    <property type="nucleotide sequence ID" value="NZ_CP045292.1"/>
</dbReference>
<name>A0A1M6FF79_9FLAO</name>
<sequence length="160" mass="17370">MKTKHLLIQVLLLLTFGLASAQTGVTVTYYDATTQQFNVTTAGKLYFSSDNLNILSDTGSTVTTIPVTIIQKVTFSEAFLSTSTFGTNSTNLVMYPNPSSDFIKFSSSQTDELKVSIYNLSGQLVLNGTYSVSQEITVSNFASGLYLVQVNGVTFKLSKK</sequence>